<keyword evidence="2" id="KW-1185">Reference proteome</keyword>
<organism evidence="1 2">
    <name type="scientific">Mucilaginibacter rubeus</name>
    <dbReference type="NCBI Taxonomy" id="2027860"/>
    <lineage>
        <taxon>Bacteria</taxon>
        <taxon>Pseudomonadati</taxon>
        <taxon>Bacteroidota</taxon>
        <taxon>Sphingobacteriia</taxon>
        <taxon>Sphingobacteriales</taxon>
        <taxon>Sphingobacteriaceae</taxon>
        <taxon>Mucilaginibacter</taxon>
    </lineage>
</organism>
<dbReference type="KEGG" id="mrub:DEO27_011390"/>
<evidence type="ECO:0000313" key="1">
    <source>
        <dbReference type="EMBL" id="QEM10597.1"/>
    </source>
</evidence>
<protein>
    <submittedName>
        <fullName evidence="1">Uncharacterized protein</fullName>
    </submittedName>
</protein>
<reference evidence="1" key="1">
    <citation type="submission" date="2019-08" db="EMBL/GenBank/DDBJ databases">
        <title>Comparative genome analysis confer to the adaptation heavy metal polluted environment.</title>
        <authorList>
            <person name="Li Y."/>
        </authorList>
    </citation>
    <scope>NUCLEOTIDE SEQUENCE [LARGE SCALE GENOMIC DNA]</scope>
    <source>
        <strain evidence="1">P1</strain>
    </source>
</reference>
<sequence>MPSINTTYAFLADYSNVAACLASIRALQLSGAFASNEQITNLLKTLEMDSLRKLYNITIRIRNRIDGTVPDFVPGDFEGDDFYEVNFNVGDNPQPGDFLAGDFYARDFFVSSEGLGYYDYSTAFRIVKENFVVFTARFTEITEPEKQVLDDALIRFLGVYDTLKKNLDGVGLDPCGPEYINNSPSLYLQAAGADGTVGIVSGIHLRWSLIGELGNNHLPAGSLIHKSSLANPYNRVNDFVQLYRTPYTPLRFNLQFDGARPSVNYADSSWTYFLNAIVDNRSFTHRLKLTFMDVGQYNQIAAGLDPQTGSANILRAYNGLLEFQLLNKTAFSAGFDFRTPGSGGIGLLKLEMLSIADSDQGQVETITIRERIASDTGEQIIYGDNIARIRLQKTAGSFLQSFSFETYHDFLTVRTDADWTPVGNGFGLSLDDQVVLGRLDNTKYQIDNHWPQYNDGTRVRVANYQDKWQISRPNDPSIKDMLTQYLSLSETDPRAEDVVKDEDADPSTPGLLVSYLDVLNLMALDYHIARMLGLGFIDTDIAGSTTEKFIYQVRYTNRSNSGGAVVEHRYAALPTAVADSRLTLKPAIRPITYQLPTEIGDAGSQVFDSRGYATHDRRRLVNIGRQTFTYEKPSPGFFDHDDPAGDFNIFEHTRPVLYGIEYRAEGQAAYVKPEITQEKTIGFTYYAYDDAFPDTGIPENVPVTDNPDSLYIHLEQKEGVHYYAIYGINWFARASVLSDEMATDATEFQVVNRLSPPADIAVQYIQQEDTLLLTTATEQNWLAGRNTRFKGKDVSFTRLTFNWLDIIDISDLPADVPLHAENVVKADTIRTWFKPDAIRQVSGLITDIVTANGDDRLLMLNTGSYRLLDGTLIAPSVDDGDLERFAGSLLVTQEGQFVVVSLVSATDGLRIIIEKSISTQATEDPENPGFYGTTQNVLQPSLNSRFTLTENLKQTTNWLPVQADVELVDFSVPDAPVIETRVDSEGNAFRDLIGGISGRALVQPLFGEGVLQNMPGYYSVTYESGIVLVPHPQINLPYDPAFPDRNTPDTLQVAHVEWYKGLIRMPFAVGGTKKKLVQVARIVQSNPLTIYIYDPTYLDDGIQISATINDLISEVNFHPGYKVYLFAEPAPNHAFNRSNILPVGQDTDRKTLIGLQSADLRLSGTGFTSGVSLPGILFARNIQEPLQPDEPINYGLKVRPDATGKAAFTFDVPIAAENSGVARNPFGMAFYRTTNEEVLFALYQPATVNNIKNDLSALTEDPHFNQRYAELLNLKFSVDGPGHFQVFEAQPQPYGFPVPDLPSLVNATDTPEVRMEKYRLAIWGTLMPLTEQTPVLAFVKTGLQTENKLPAIRDVNGLLLGPAQEGFDPFPMVRKYVKTPGDQNMYVRFTDYKLFGSSRFLYFYAAAEVTNQLVAGPLSLFTGPVSILQSLASDSPLIRHVSIDTTGIEQPITVSFKIAPFSAIDRISAIRLYRTTAETAAISLQGMGAFVQQEIAEGYALDHVVTDTLEDMLLLPMGETLYYRLAGVRKIINEMEQEEEVVTHGSEVIAVRLIDTLNPEAPQITYHEDTNTLNWPATANKSSYFLFNQNERGNWQRVYAVTPPVLGDMTYVLPAPLPKVDAQGNPIYHRFKVKVQNSSGLFNLVDKELTI</sequence>
<name>A0A5C1HXH8_9SPHI</name>
<dbReference type="RefSeq" id="WP_112566240.1">
    <property type="nucleotide sequence ID" value="NZ_CP043450.1"/>
</dbReference>
<dbReference type="Proteomes" id="UP000251402">
    <property type="component" value="Chromosome"/>
</dbReference>
<evidence type="ECO:0000313" key="2">
    <source>
        <dbReference type="Proteomes" id="UP000251402"/>
    </source>
</evidence>
<gene>
    <name evidence="1" type="ORF">DEO27_011390</name>
</gene>
<accession>A0A5C1HXH8</accession>
<proteinExistence type="predicted"/>
<dbReference type="EMBL" id="CP043450">
    <property type="protein sequence ID" value="QEM10597.1"/>
    <property type="molecule type" value="Genomic_DNA"/>
</dbReference>
<dbReference type="OrthoDB" id="717548at2"/>